<dbReference type="STRING" id="1415166.NONO_c09840"/>
<keyword evidence="3" id="KW-1185">Reference proteome</keyword>
<dbReference type="KEGG" id="nno:NONO_c09840"/>
<dbReference type="Proteomes" id="UP000019150">
    <property type="component" value="Chromosome"/>
</dbReference>
<dbReference type="HOGENOM" id="CLU_045670_0_0_11"/>
<dbReference type="eggNOG" id="COG2321">
    <property type="taxonomic scope" value="Bacteria"/>
</dbReference>
<sequence length="512" mass="53866">MAATSVGGECASSGLGGAEEESDLRPGEVGDMAKRPVTAVLAALVLMVGVLTGCTVTTGGHAVSIYDDPFQVAGLPTTSGPSGPRPGVPDAALTAAGGDKGAVDTLALNAIDDIQSYWRGEYHNEFDGDFAPVTKFYSWSAKAPRSQETQFCKDTTYHLVNAAYCRLDNSVGWDRAVLLPMMQDSFGKMAVVMVLAHEYGHAIQTMSHIVGAKDPVIVKEQQADCFAGAFMRHVAEDKAPHFTINTSDGLNNVLAATVAIRDADPEDPESVHGSAFERVTAVQIGFTDGPKGCKAIDMKDIQRRRKNLPQSFGDDANRGELAITKDSLKELSKAMAAVMPIPAEPTYDYHGALMNCSNGADTVPVTYCPATNTIGTDVPALAQRGKANADEQDGFPTRVGGDYNAYVVFVSRYALAVQRNARQQLTGAKTGLRAACLSGVITAKLADPHRGPGQGDIALSPGDLDKAVSGLLSDGLAASDVEGKTVPSGFSRVDAFRAGVLGTQEICEARYT</sequence>
<gene>
    <name evidence="2" type="ORF">NONO_c09840</name>
</gene>
<evidence type="ECO:0000256" key="1">
    <source>
        <dbReference type="SAM" id="MobiDB-lite"/>
    </source>
</evidence>
<dbReference type="EMBL" id="CP006850">
    <property type="protein sequence ID" value="AHH15791.1"/>
    <property type="molecule type" value="Genomic_DNA"/>
</dbReference>
<organism evidence="2 3">
    <name type="scientific">Nocardia nova SH22a</name>
    <dbReference type="NCBI Taxonomy" id="1415166"/>
    <lineage>
        <taxon>Bacteria</taxon>
        <taxon>Bacillati</taxon>
        <taxon>Actinomycetota</taxon>
        <taxon>Actinomycetes</taxon>
        <taxon>Mycobacteriales</taxon>
        <taxon>Nocardiaceae</taxon>
        <taxon>Nocardia</taxon>
    </lineage>
</organism>
<feature type="region of interest" description="Disordered" evidence="1">
    <location>
        <begin position="1"/>
        <end position="30"/>
    </location>
</feature>
<proteinExistence type="predicted"/>
<name>W5TEW6_9NOCA</name>
<dbReference type="SUPFAM" id="SSF55486">
    <property type="entry name" value="Metalloproteases ('zincins'), catalytic domain"/>
    <property type="match status" value="1"/>
</dbReference>
<evidence type="ECO:0000313" key="3">
    <source>
        <dbReference type="Proteomes" id="UP000019150"/>
    </source>
</evidence>
<dbReference type="AlphaFoldDB" id="W5TEW6"/>
<reference evidence="2 3" key="1">
    <citation type="journal article" date="2014" name="Appl. Environ. Microbiol.">
        <title>Insights into the Microbial Degradation of Rubber and Gutta-Percha by Analysis of the Complete Genome of Nocardia nova SH22a.</title>
        <authorList>
            <person name="Luo Q."/>
            <person name="Hiessl S."/>
            <person name="Poehlein A."/>
            <person name="Daniel R."/>
            <person name="Steinbuchel A."/>
        </authorList>
    </citation>
    <scope>NUCLEOTIDE SEQUENCE [LARGE SCALE GENOMIC DNA]</scope>
    <source>
        <strain evidence="2">SH22a</strain>
    </source>
</reference>
<evidence type="ECO:0000313" key="2">
    <source>
        <dbReference type="EMBL" id="AHH15791.1"/>
    </source>
</evidence>
<dbReference type="PATRIC" id="fig|1415166.3.peg.997"/>
<accession>W5TEW6</accession>
<protein>
    <submittedName>
        <fullName evidence="2">Putative metallopeptidase</fullName>
    </submittedName>
</protein>